<evidence type="ECO:0008006" key="3">
    <source>
        <dbReference type="Google" id="ProtNLM"/>
    </source>
</evidence>
<reference evidence="2" key="1">
    <citation type="submission" date="2005-09" db="EMBL/GenBank/DDBJ databases">
        <title>Complete genome sequence of Clostridium kluyveri and comparative genomics of Clostridia species.</title>
        <authorList>
            <person name="Inui M."/>
            <person name="Nonaka H."/>
            <person name="Shinoda Y."/>
            <person name="Ikenaga Y."/>
            <person name="Abe M."/>
            <person name="Naito K."/>
            <person name="Vertes A.A."/>
            <person name="Yukawa H."/>
        </authorList>
    </citation>
    <scope>NUCLEOTIDE SEQUENCE [LARGE SCALE GENOMIC DNA]</scope>
    <source>
        <strain evidence="2">NBRC 12016</strain>
    </source>
</reference>
<dbReference type="InterPro" id="IPR018708">
    <property type="entry name" value="DUF2225"/>
</dbReference>
<dbReference type="AlphaFoldDB" id="B9DWZ3"/>
<protein>
    <recommendedName>
        <fullName evidence="3">DUF2225 domain-containing protein</fullName>
    </recommendedName>
</protein>
<dbReference type="Pfam" id="PF09986">
    <property type="entry name" value="DUF2225"/>
    <property type="match status" value="1"/>
</dbReference>
<dbReference type="KEGG" id="ckr:CKR_3185"/>
<evidence type="ECO:0000313" key="1">
    <source>
        <dbReference type="EMBL" id="BAH08236.1"/>
    </source>
</evidence>
<proteinExistence type="predicted"/>
<name>B9DWZ3_CLOK1</name>
<sequence length="290" mass="34074">MILIPMFDIIIILISGGDTDMLDNTFSTSDTSENKNQLYDEDKQKLMLYNKKITCPVCSTVFNARAIKKSSYRILKKDSDFFIRYSIINPYFYDVWVCNRCGYASIKNDFERLSDFDANIIRIEISPKWHSKNYPEVYNLNLAIQRYKLSLLNYDIIKARSSKKANNLIKLAWMFRLKEDKKSELEYLNYALENFKNAYYNENFPISGMDIFTTMYLIGELCRRTGKEEESLIWFGQVITAPTAPQKIKNMARDQKDLIKLNIKDTKSQDNLGDDLKDNKKQSIFSKFHK</sequence>
<accession>B9DWZ3</accession>
<evidence type="ECO:0000313" key="2">
    <source>
        <dbReference type="Proteomes" id="UP000007969"/>
    </source>
</evidence>
<gene>
    <name evidence="1" type="ordered locus">CKR_3185</name>
</gene>
<organism evidence="1 2">
    <name type="scientific">Clostridium kluyveri (strain NBRC 12016)</name>
    <dbReference type="NCBI Taxonomy" id="583346"/>
    <lineage>
        <taxon>Bacteria</taxon>
        <taxon>Bacillati</taxon>
        <taxon>Bacillota</taxon>
        <taxon>Clostridia</taxon>
        <taxon>Eubacteriales</taxon>
        <taxon>Clostridiaceae</taxon>
        <taxon>Clostridium</taxon>
    </lineage>
</organism>
<dbReference type="HOGENOM" id="CLU_074582_0_0_9"/>
<dbReference type="Proteomes" id="UP000007969">
    <property type="component" value="Chromosome"/>
</dbReference>
<dbReference type="EMBL" id="AP009049">
    <property type="protein sequence ID" value="BAH08236.1"/>
    <property type="molecule type" value="Genomic_DNA"/>
</dbReference>